<dbReference type="RefSeq" id="WP_344806693.1">
    <property type="nucleotide sequence ID" value="NZ_BAABBO010000010.1"/>
</dbReference>
<comment type="caution">
    <text evidence="1">The sequence shown here is derived from an EMBL/GenBank/DDBJ whole genome shotgun (WGS) entry which is preliminary data.</text>
</comment>
<sequence>MKNSDSPTWSELVFTSEFMATISKLAIRRFGQGSLAEEASTYVVEYLSLDDWEKCRSFEGKAQPTTFLYSLSTSALEEFSRKRFGRPRPPAWLQELGDMWMKLWRSLCLERQPLPALVDRYSTRGFREPAAVEQAARVIKARIPTCGQSIRDTELADDIERLSDAHEAASGQCRSKDPEFENPFYGELLMMINTVCDSDVSHEDFRQSAASRFDNMAAAQQRKLDTLRSALELTDQEKIMLRLIYLEGLSKSAASKALGLPAHQAGRTVNEALERISAALAKCDISLDDLVEPASTFVSRSAVPSL</sequence>
<dbReference type="SUPFAM" id="SSF88659">
    <property type="entry name" value="Sigma3 and sigma4 domains of RNA polymerase sigma factors"/>
    <property type="match status" value="1"/>
</dbReference>
<evidence type="ECO:0008006" key="3">
    <source>
        <dbReference type="Google" id="ProtNLM"/>
    </source>
</evidence>
<dbReference type="EMBL" id="BAABBO010000010">
    <property type="protein sequence ID" value="GAA3965571.1"/>
    <property type="molecule type" value="Genomic_DNA"/>
</dbReference>
<dbReference type="Proteomes" id="UP001501337">
    <property type="component" value="Unassembled WGS sequence"/>
</dbReference>
<proteinExistence type="predicted"/>
<keyword evidence="2" id="KW-1185">Reference proteome</keyword>
<evidence type="ECO:0000313" key="2">
    <source>
        <dbReference type="Proteomes" id="UP001501337"/>
    </source>
</evidence>
<reference evidence="2" key="1">
    <citation type="journal article" date="2019" name="Int. J. Syst. Evol. Microbiol.">
        <title>The Global Catalogue of Microorganisms (GCM) 10K type strain sequencing project: providing services to taxonomists for standard genome sequencing and annotation.</title>
        <authorList>
            <consortium name="The Broad Institute Genomics Platform"/>
            <consortium name="The Broad Institute Genome Sequencing Center for Infectious Disease"/>
            <person name="Wu L."/>
            <person name="Ma J."/>
        </authorList>
    </citation>
    <scope>NUCLEOTIDE SEQUENCE [LARGE SCALE GENOMIC DNA]</scope>
    <source>
        <strain evidence="2">JCM 17555</strain>
    </source>
</reference>
<gene>
    <name evidence="1" type="ORF">GCM10022278_24260</name>
</gene>
<dbReference type="InterPro" id="IPR036388">
    <property type="entry name" value="WH-like_DNA-bd_sf"/>
</dbReference>
<name>A0ABP7PH47_9GAMM</name>
<accession>A0ABP7PH47</accession>
<evidence type="ECO:0000313" key="1">
    <source>
        <dbReference type="EMBL" id="GAA3965571.1"/>
    </source>
</evidence>
<dbReference type="Gene3D" id="1.10.10.10">
    <property type="entry name" value="Winged helix-like DNA-binding domain superfamily/Winged helix DNA-binding domain"/>
    <property type="match status" value="1"/>
</dbReference>
<dbReference type="InterPro" id="IPR013324">
    <property type="entry name" value="RNA_pol_sigma_r3/r4-like"/>
</dbReference>
<protein>
    <recommendedName>
        <fullName evidence="3">RNA polymerase sigma factor (Sigma-70 family)</fullName>
    </recommendedName>
</protein>
<organism evidence="1 2">
    <name type="scientific">Allohahella marinimesophila</name>
    <dbReference type="NCBI Taxonomy" id="1054972"/>
    <lineage>
        <taxon>Bacteria</taxon>
        <taxon>Pseudomonadati</taxon>
        <taxon>Pseudomonadota</taxon>
        <taxon>Gammaproteobacteria</taxon>
        <taxon>Oceanospirillales</taxon>
        <taxon>Hahellaceae</taxon>
        <taxon>Allohahella</taxon>
    </lineage>
</organism>